<dbReference type="AlphaFoldDB" id="A0A1H6QR09"/>
<keyword evidence="4" id="KW-1185">Reference proteome</keyword>
<dbReference type="RefSeq" id="WP_091307183.1">
    <property type="nucleotide sequence ID" value="NZ_CBCSJU010000001.1"/>
</dbReference>
<dbReference type="EMBL" id="FNYA01000001">
    <property type="protein sequence ID" value="SEI41675.1"/>
    <property type="molecule type" value="Genomic_DNA"/>
</dbReference>
<gene>
    <name evidence="3" type="ORF">SAMN05660918_0449</name>
</gene>
<protein>
    <submittedName>
        <fullName evidence="3">Phosphopantetheinyl transferase</fullName>
    </submittedName>
</protein>
<organism evidence="3 4">
    <name type="scientific">Flavobacterium terrigena</name>
    <dbReference type="NCBI Taxonomy" id="402734"/>
    <lineage>
        <taxon>Bacteria</taxon>
        <taxon>Pseudomonadati</taxon>
        <taxon>Bacteroidota</taxon>
        <taxon>Flavobacteriia</taxon>
        <taxon>Flavobacteriales</taxon>
        <taxon>Flavobacteriaceae</taxon>
        <taxon>Flavobacterium</taxon>
    </lineage>
</organism>
<dbReference type="Gene3D" id="3.90.470.20">
    <property type="entry name" value="4'-phosphopantetheinyl transferase domain"/>
    <property type="match status" value="1"/>
</dbReference>
<accession>A0A1H6QR09</accession>
<evidence type="ECO:0000256" key="1">
    <source>
        <dbReference type="ARBA" id="ARBA00022679"/>
    </source>
</evidence>
<dbReference type="GO" id="GO:0000287">
    <property type="term" value="F:magnesium ion binding"/>
    <property type="evidence" value="ECO:0007669"/>
    <property type="project" value="InterPro"/>
</dbReference>
<evidence type="ECO:0000259" key="2">
    <source>
        <dbReference type="Pfam" id="PF01648"/>
    </source>
</evidence>
<dbReference type="STRING" id="402734.SAMN05660918_0449"/>
<name>A0A1H6QR09_9FLAO</name>
<dbReference type="InterPro" id="IPR008278">
    <property type="entry name" value="4-PPantetheinyl_Trfase_dom"/>
</dbReference>
<keyword evidence="1 3" id="KW-0808">Transferase</keyword>
<dbReference type="GO" id="GO:0008897">
    <property type="term" value="F:holo-[acyl-carrier-protein] synthase activity"/>
    <property type="evidence" value="ECO:0007669"/>
    <property type="project" value="InterPro"/>
</dbReference>
<evidence type="ECO:0000313" key="3">
    <source>
        <dbReference type="EMBL" id="SEI41675.1"/>
    </source>
</evidence>
<dbReference type="InterPro" id="IPR037143">
    <property type="entry name" value="4-PPantetheinyl_Trfase_dom_sf"/>
</dbReference>
<proteinExistence type="predicted"/>
<dbReference type="Proteomes" id="UP000199702">
    <property type="component" value="Unassembled WGS sequence"/>
</dbReference>
<reference evidence="4" key="1">
    <citation type="submission" date="2016-10" db="EMBL/GenBank/DDBJ databases">
        <authorList>
            <person name="Varghese N."/>
            <person name="Submissions S."/>
        </authorList>
    </citation>
    <scope>NUCLEOTIDE SEQUENCE [LARGE SCALE GENOMIC DNA]</scope>
    <source>
        <strain evidence="4">DSM 17934</strain>
    </source>
</reference>
<dbReference type="OrthoDB" id="1190494at2"/>
<dbReference type="Pfam" id="PF01648">
    <property type="entry name" value="ACPS"/>
    <property type="match status" value="1"/>
</dbReference>
<evidence type="ECO:0000313" key="4">
    <source>
        <dbReference type="Proteomes" id="UP000199702"/>
    </source>
</evidence>
<dbReference type="SUPFAM" id="SSF56214">
    <property type="entry name" value="4'-phosphopantetheinyl transferase"/>
    <property type="match status" value="2"/>
</dbReference>
<feature type="domain" description="4'-phosphopantetheinyl transferase" evidence="2">
    <location>
        <begin position="103"/>
        <end position="207"/>
    </location>
</feature>
<sequence length="209" mass="24314">MPFYKKISLPKNTSIYLWRINEEISELKEHLVLSETSLNRLEKMKATKHIKGFLAVRQLLNSIDYSDSELFYDAFGKPFLKDGKHISISHSHEFACIIISDNPVGIDIELKNEKIIKNICILFNEDFILNFKGNQEEITTLTTFCWSIKEAIFKLIPENDVSFKDNIFIEPFHLNESSCVVNVRINDKTTSYNVQLQEIENYVLAFVIQ</sequence>